<evidence type="ECO:0000256" key="1">
    <source>
        <dbReference type="ARBA" id="ARBA00010529"/>
    </source>
</evidence>
<dbReference type="PANTHER" id="PTHR33175">
    <property type="entry name" value="DNA-BINDING PROTEIN HU"/>
    <property type="match status" value="1"/>
</dbReference>
<evidence type="ECO:0000313" key="6">
    <source>
        <dbReference type="Proteomes" id="UP001222800"/>
    </source>
</evidence>
<dbReference type="PRINTS" id="PR01727">
    <property type="entry name" value="DNABINDINGHU"/>
</dbReference>
<accession>A0ABY8EFF2</accession>
<protein>
    <submittedName>
        <fullName evidence="5">HU family DNA-binding protein</fullName>
    </submittedName>
</protein>
<dbReference type="InterPro" id="IPR010992">
    <property type="entry name" value="IHF-like_DNA-bd_dom_sf"/>
</dbReference>
<dbReference type="PROSITE" id="PS00045">
    <property type="entry name" value="HISTONE_LIKE"/>
    <property type="match status" value="1"/>
</dbReference>
<evidence type="ECO:0000313" key="5">
    <source>
        <dbReference type="EMBL" id="WFD10499.1"/>
    </source>
</evidence>
<dbReference type="InterPro" id="IPR000119">
    <property type="entry name" value="Hist_DNA-bd"/>
</dbReference>
<proteinExistence type="inferred from homology"/>
<evidence type="ECO:0000256" key="2">
    <source>
        <dbReference type="ARBA" id="ARBA00023067"/>
    </source>
</evidence>
<dbReference type="Pfam" id="PF00216">
    <property type="entry name" value="Bac_DNA_binding"/>
    <property type="match status" value="1"/>
</dbReference>
<name>A0ABY8EFF2_9FIRM</name>
<dbReference type="Gene3D" id="4.10.520.10">
    <property type="entry name" value="IHF-like DNA-binding proteins"/>
    <property type="match status" value="1"/>
</dbReference>
<dbReference type="GO" id="GO:0003677">
    <property type="term" value="F:DNA binding"/>
    <property type="evidence" value="ECO:0007669"/>
    <property type="project" value="UniProtKB-KW"/>
</dbReference>
<dbReference type="SMART" id="SM00411">
    <property type="entry name" value="BHL"/>
    <property type="match status" value="1"/>
</dbReference>
<reference evidence="5 6" key="1">
    <citation type="submission" date="2023-03" db="EMBL/GenBank/DDBJ databases">
        <title>Complete genome sequence of Tepidibacter sp. SWIR-1, isolated from a deep-sea hydrothermal vent.</title>
        <authorList>
            <person name="Li X."/>
        </authorList>
    </citation>
    <scope>NUCLEOTIDE SEQUENCE [LARGE SCALE GENOMIC DNA]</scope>
    <source>
        <strain evidence="5 6">SWIR-1</strain>
    </source>
</reference>
<dbReference type="PANTHER" id="PTHR33175:SF3">
    <property type="entry name" value="DNA-BINDING PROTEIN HU-BETA"/>
    <property type="match status" value="1"/>
</dbReference>
<keyword evidence="3 5" id="KW-0238">DNA-binding</keyword>
<evidence type="ECO:0000256" key="4">
    <source>
        <dbReference type="RuleBase" id="RU003939"/>
    </source>
</evidence>
<gene>
    <name evidence="5" type="ORF">P4S50_00060</name>
</gene>
<organism evidence="5 6">
    <name type="scientific">Tepidibacter hydrothermalis</name>
    <dbReference type="NCBI Taxonomy" id="3036126"/>
    <lineage>
        <taxon>Bacteria</taxon>
        <taxon>Bacillati</taxon>
        <taxon>Bacillota</taxon>
        <taxon>Clostridia</taxon>
        <taxon>Peptostreptococcales</taxon>
        <taxon>Peptostreptococcaceae</taxon>
        <taxon>Tepidibacter</taxon>
    </lineage>
</organism>
<comment type="similarity">
    <text evidence="1 4">Belongs to the bacterial histone-like protein family.</text>
</comment>
<keyword evidence="2" id="KW-0226">DNA condensation</keyword>
<dbReference type="CDD" id="cd13831">
    <property type="entry name" value="HU"/>
    <property type="match status" value="1"/>
</dbReference>
<dbReference type="Proteomes" id="UP001222800">
    <property type="component" value="Chromosome"/>
</dbReference>
<dbReference type="EMBL" id="CP120733">
    <property type="protein sequence ID" value="WFD10499.1"/>
    <property type="molecule type" value="Genomic_DNA"/>
</dbReference>
<keyword evidence="6" id="KW-1185">Reference proteome</keyword>
<dbReference type="SUPFAM" id="SSF47729">
    <property type="entry name" value="IHF-like DNA-binding proteins"/>
    <property type="match status" value="1"/>
</dbReference>
<evidence type="ECO:0000256" key="3">
    <source>
        <dbReference type="ARBA" id="ARBA00023125"/>
    </source>
</evidence>
<sequence length="92" mass="10038">MNKAELVAKMAEYSGLTKKDAESGLNAFMKSVEEALVEGEKVQLVGFGTFETRERAARQGRNPRNPEQVIEIPASKAPVFKAGKGLKDTVNK</sequence>
<dbReference type="RefSeq" id="WP_277732466.1">
    <property type="nucleotide sequence ID" value="NZ_CP120733.1"/>
</dbReference>
<dbReference type="InterPro" id="IPR020816">
    <property type="entry name" value="Histone-like_DNA-bd_CS"/>
</dbReference>